<feature type="domain" description="Vps16 N-terminal" evidence="4">
    <location>
        <begin position="4"/>
        <end position="408"/>
    </location>
</feature>
<dbReference type="OrthoDB" id="1792at2759"/>
<organism evidence="5 6">
    <name type="scientific">Furculomyces boomerangus</name>
    <dbReference type="NCBI Taxonomy" id="61424"/>
    <lineage>
        <taxon>Eukaryota</taxon>
        <taxon>Fungi</taxon>
        <taxon>Fungi incertae sedis</taxon>
        <taxon>Zoopagomycota</taxon>
        <taxon>Kickxellomycotina</taxon>
        <taxon>Harpellomycetes</taxon>
        <taxon>Harpellales</taxon>
        <taxon>Harpellaceae</taxon>
        <taxon>Furculomyces</taxon>
    </lineage>
</organism>
<dbReference type="InterPro" id="IPR016534">
    <property type="entry name" value="VPS16"/>
</dbReference>
<gene>
    <name evidence="5" type="ORF">BB559_003213</name>
</gene>
<dbReference type="Gene3D" id="1.10.150.780">
    <property type="entry name" value="Vps16, C-terminal region"/>
    <property type="match status" value="1"/>
</dbReference>
<feature type="domain" description="Vps16 C-terminal" evidence="3">
    <location>
        <begin position="502"/>
        <end position="674"/>
    </location>
</feature>
<dbReference type="GO" id="GO:0030897">
    <property type="term" value="C:HOPS complex"/>
    <property type="evidence" value="ECO:0007669"/>
    <property type="project" value="TreeGrafter"/>
</dbReference>
<sequence>MDTPTQNWLLLQDVYYRKDKLYDMQWFDLDLSKYIVSACNYGGPIAILKDYNQLVQAEDSDVPDGMIGCEAVDIVDFFWCQDERLVCVQIDGTVKIIGLTGDTETFSLGREASDYGVKSCLSWDSGIVAITGNFNIIYVDNLWEPKPILFKNTNLSEFPNCWAVIPPHLTQSGHAEVLMSVGKTIITADVAGSQDQYLQQGPFTHISVSPNGKLVALHQTSGKLSVITSDFQKLYTETHPLKSSSRRIDSSSNQLMNSDDVIDVVWCGNDGVAISYGYTVVLVGPFGGTLKLEYDSVTRLVQEIDCVRLFNQDTHEMVLKVSDSLVSVFQVGSTSPSALLYDAYDHSVNQSAKADEIVRSIGPGLGKAIDTCVEASGSELSLSLQQSLLRAASFGKTFLAEHNPTKFVEMCANLRVLNSIRSEQVGLCVTLTQFYNLSTENWLQRLLNRNMHFLALKLCEYMHVPPNNVYIHWAISKIKTSNKDDDTLFNTLSAKLCEIHSLSFIEIAEAARQSGRQRLTAKLLQLEPIAANKVPLLLSIGRHKLGLQESVESGNVELVYLVILSLYNELPLGDFFRVISGNQVASRLFAKYCKQQGKDDLLKNFYFQEDEFFGNGQVTLLKSFLQECSIEGFRNSIEYAGQAFSKDSKLYLETRTMSNQSKLLGVQQKLDSELVNLNGQVNKPQRKKSEIGRYLDLDLREKLNDDITAGGKSGARLSFVGSSLYQTVSDLILSGNYAKANSMKTEFNIPETAFYWIKLKGLVKRRDFVELDKFCRSKKPVIGYRPFAEECINSQQFQEASRYIALCDANVKPQFYLRIGFLYEAAEAAVVVKNKHVLTKVMEATRDVALKTDLENRLRLM</sequence>
<dbReference type="GO" id="GO:0005768">
    <property type="term" value="C:endosome"/>
    <property type="evidence" value="ECO:0007669"/>
    <property type="project" value="TreeGrafter"/>
</dbReference>
<feature type="domain" description="Vps16 C-terminal" evidence="3">
    <location>
        <begin position="717"/>
        <end position="846"/>
    </location>
</feature>
<dbReference type="GO" id="GO:0016197">
    <property type="term" value="P:endosomal transport"/>
    <property type="evidence" value="ECO:0007669"/>
    <property type="project" value="TreeGrafter"/>
</dbReference>
<dbReference type="GO" id="GO:0042144">
    <property type="term" value="P:vacuole fusion, non-autophagic"/>
    <property type="evidence" value="ECO:0007669"/>
    <property type="project" value="TreeGrafter"/>
</dbReference>
<dbReference type="InterPro" id="IPR036322">
    <property type="entry name" value="WD40_repeat_dom_sf"/>
</dbReference>
<dbReference type="SUPFAM" id="SSF50978">
    <property type="entry name" value="WD40 repeat-like"/>
    <property type="match status" value="1"/>
</dbReference>
<dbReference type="EMBL" id="MBFT01000313">
    <property type="protein sequence ID" value="PVU93610.1"/>
    <property type="molecule type" value="Genomic_DNA"/>
</dbReference>
<dbReference type="AlphaFoldDB" id="A0A2T9YMP3"/>
<reference evidence="5 6" key="1">
    <citation type="journal article" date="2018" name="MBio">
        <title>Comparative Genomics Reveals the Core Gene Toolbox for the Fungus-Insect Symbiosis.</title>
        <authorList>
            <person name="Wang Y."/>
            <person name="Stata M."/>
            <person name="Wang W."/>
            <person name="Stajich J.E."/>
            <person name="White M.M."/>
            <person name="Moncalvo J.M."/>
        </authorList>
    </citation>
    <scope>NUCLEOTIDE SEQUENCE [LARGE SCALE GENOMIC DNA]</scope>
    <source>
        <strain evidence="5 6">AUS-77-4</strain>
    </source>
</reference>
<evidence type="ECO:0000259" key="3">
    <source>
        <dbReference type="Pfam" id="PF04840"/>
    </source>
</evidence>
<dbReference type="GO" id="GO:0006886">
    <property type="term" value="P:intracellular protein transport"/>
    <property type="evidence" value="ECO:0007669"/>
    <property type="project" value="InterPro"/>
</dbReference>
<dbReference type="Pfam" id="PF04840">
    <property type="entry name" value="Vps16_C"/>
    <property type="match status" value="2"/>
</dbReference>
<dbReference type="InterPro" id="IPR038132">
    <property type="entry name" value="Vps16_C_sf"/>
</dbReference>
<keyword evidence="2" id="KW-0813">Transport</keyword>
<dbReference type="Proteomes" id="UP000245699">
    <property type="component" value="Unassembled WGS sequence"/>
</dbReference>
<comment type="similarity">
    <text evidence="1 2">Belongs to the VPS16 family.</text>
</comment>
<dbReference type="PANTHER" id="PTHR12811">
    <property type="entry name" value="VACUOLAR PROTEIN SORTING VPS16"/>
    <property type="match status" value="1"/>
</dbReference>
<dbReference type="InterPro" id="IPR006925">
    <property type="entry name" value="Vps16_C"/>
</dbReference>
<evidence type="ECO:0000259" key="4">
    <source>
        <dbReference type="Pfam" id="PF04841"/>
    </source>
</evidence>
<evidence type="ECO:0000256" key="1">
    <source>
        <dbReference type="ARBA" id="ARBA00009250"/>
    </source>
</evidence>
<keyword evidence="6" id="KW-1185">Reference proteome</keyword>
<accession>A0A2T9YMP3</accession>
<protein>
    <recommendedName>
        <fullName evidence="2">Probable vacuolar protein sorting-associated protein 16 homolog</fullName>
    </recommendedName>
</protein>
<name>A0A2T9YMP3_9FUNG</name>
<dbReference type="GO" id="GO:0003779">
    <property type="term" value="F:actin binding"/>
    <property type="evidence" value="ECO:0007669"/>
    <property type="project" value="TreeGrafter"/>
</dbReference>
<comment type="caution">
    <text evidence="5">The sequence shown here is derived from an EMBL/GenBank/DDBJ whole genome shotgun (WGS) entry which is preliminary data.</text>
</comment>
<dbReference type="PANTHER" id="PTHR12811:SF0">
    <property type="entry name" value="VACUOLAR PROTEIN SORTING-ASSOCIATED PROTEIN 16 HOMOLOG"/>
    <property type="match status" value="1"/>
</dbReference>
<dbReference type="PIRSF" id="PIRSF007949">
    <property type="entry name" value="VPS16"/>
    <property type="match status" value="1"/>
</dbReference>
<evidence type="ECO:0000313" key="6">
    <source>
        <dbReference type="Proteomes" id="UP000245699"/>
    </source>
</evidence>
<dbReference type="InterPro" id="IPR006926">
    <property type="entry name" value="Vps16_N"/>
</dbReference>
<dbReference type="STRING" id="61424.A0A2T9YMP3"/>
<evidence type="ECO:0000256" key="2">
    <source>
        <dbReference type="PIRNR" id="PIRNR007949"/>
    </source>
</evidence>
<comment type="function">
    <text evidence="2">Essential for vacuolar protein sorting. Required for vacuole biogenesis, stability and to maintain vacuole morphology.</text>
</comment>
<keyword evidence="2" id="KW-0653">Protein transport</keyword>
<proteinExistence type="inferred from homology"/>
<dbReference type="Pfam" id="PF04841">
    <property type="entry name" value="Vps16_N"/>
    <property type="match status" value="1"/>
</dbReference>
<evidence type="ECO:0000313" key="5">
    <source>
        <dbReference type="EMBL" id="PVU93610.1"/>
    </source>
</evidence>